<reference evidence="1 2" key="1">
    <citation type="submission" date="2024-01" db="EMBL/GenBank/DDBJ databases">
        <title>The genomes of 5 underutilized Papilionoideae crops provide insights into root nodulation and disease resistanc.</title>
        <authorList>
            <person name="Jiang F."/>
        </authorList>
    </citation>
    <scope>NUCLEOTIDE SEQUENCE [LARGE SCALE GENOMIC DNA]</scope>
    <source>
        <strain evidence="1">JINMINGXINNONG_FW02</strain>
        <tissue evidence="1">Leaves</tissue>
    </source>
</reference>
<keyword evidence="2" id="KW-1185">Reference proteome</keyword>
<evidence type="ECO:0000313" key="2">
    <source>
        <dbReference type="Proteomes" id="UP001374584"/>
    </source>
</evidence>
<gene>
    <name evidence="1" type="ORF">VNO80_15096</name>
</gene>
<accession>A0AAN9R2M0</accession>
<organism evidence="1 2">
    <name type="scientific">Phaseolus coccineus</name>
    <name type="common">Scarlet runner bean</name>
    <name type="synonym">Phaseolus multiflorus</name>
    <dbReference type="NCBI Taxonomy" id="3886"/>
    <lineage>
        <taxon>Eukaryota</taxon>
        <taxon>Viridiplantae</taxon>
        <taxon>Streptophyta</taxon>
        <taxon>Embryophyta</taxon>
        <taxon>Tracheophyta</taxon>
        <taxon>Spermatophyta</taxon>
        <taxon>Magnoliopsida</taxon>
        <taxon>eudicotyledons</taxon>
        <taxon>Gunneridae</taxon>
        <taxon>Pentapetalae</taxon>
        <taxon>rosids</taxon>
        <taxon>fabids</taxon>
        <taxon>Fabales</taxon>
        <taxon>Fabaceae</taxon>
        <taxon>Papilionoideae</taxon>
        <taxon>50 kb inversion clade</taxon>
        <taxon>NPAAA clade</taxon>
        <taxon>indigoferoid/millettioid clade</taxon>
        <taxon>Phaseoleae</taxon>
        <taxon>Phaseolus</taxon>
    </lineage>
</organism>
<dbReference type="AlphaFoldDB" id="A0AAN9R2M0"/>
<dbReference type="EMBL" id="JAYMYR010000006">
    <property type="protein sequence ID" value="KAK7355834.1"/>
    <property type="molecule type" value="Genomic_DNA"/>
</dbReference>
<dbReference type="Proteomes" id="UP001374584">
    <property type="component" value="Unassembled WGS sequence"/>
</dbReference>
<evidence type="ECO:0000313" key="1">
    <source>
        <dbReference type="EMBL" id="KAK7355834.1"/>
    </source>
</evidence>
<sequence>MIGKNDSENLIKWPFFHNSIQEPDGTLPECLQVLVGTLRFLENNHAKDKNPFTPRFDLEDGTWHCWWSCDSISATEHGDW</sequence>
<proteinExistence type="predicted"/>
<comment type="caution">
    <text evidence="1">The sequence shown here is derived from an EMBL/GenBank/DDBJ whole genome shotgun (WGS) entry which is preliminary data.</text>
</comment>
<name>A0AAN9R2M0_PHACN</name>
<protein>
    <submittedName>
        <fullName evidence="1">Uncharacterized protein</fullName>
    </submittedName>
</protein>